<dbReference type="EMBL" id="GAKP01007042">
    <property type="protein sequence ID" value="JAC51910.1"/>
    <property type="molecule type" value="Transcribed_RNA"/>
</dbReference>
<evidence type="ECO:0000256" key="1">
    <source>
        <dbReference type="ARBA" id="ARBA00022729"/>
    </source>
</evidence>
<name>A0A034WCQ0_BACDO</name>
<accession>A0A034WCQ0</accession>
<dbReference type="CDD" id="cd23992">
    <property type="entry name" value="PBP_GOBP"/>
    <property type="match status" value="1"/>
</dbReference>
<dbReference type="Pfam" id="PF01395">
    <property type="entry name" value="PBP_GOBP"/>
    <property type="match status" value="1"/>
</dbReference>
<dbReference type="PANTHER" id="PTHR11857">
    <property type="entry name" value="ODORANT BINDING PROTEIN-RELATED"/>
    <property type="match status" value="1"/>
</dbReference>
<dbReference type="GO" id="GO:0005615">
    <property type="term" value="C:extracellular space"/>
    <property type="evidence" value="ECO:0007669"/>
    <property type="project" value="TreeGrafter"/>
</dbReference>
<protein>
    <submittedName>
        <fullName evidence="3">General odorant-binding protein 56a</fullName>
    </submittedName>
</protein>
<organism evidence="3">
    <name type="scientific">Bactrocera dorsalis</name>
    <name type="common">Oriental fruit fly</name>
    <name type="synonym">Dacus dorsalis</name>
    <dbReference type="NCBI Taxonomy" id="27457"/>
    <lineage>
        <taxon>Eukaryota</taxon>
        <taxon>Metazoa</taxon>
        <taxon>Ecdysozoa</taxon>
        <taxon>Arthropoda</taxon>
        <taxon>Hexapoda</taxon>
        <taxon>Insecta</taxon>
        <taxon>Pterygota</taxon>
        <taxon>Neoptera</taxon>
        <taxon>Endopterygota</taxon>
        <taxon>Diptera</taxon>
        <taxon>Brachycera</taxon>
        <taxon>Muscomorpha</taxon>
        <taxon>Tephritoidea</taxon>
        <taxon>Tephritidae</taxon>
        <taxon>Bactrocera</taxon>
        <taxon>Bactrocera</taxon>
    </lineage>
</organism>
<keyword evidence="1" id="KW-0732">Signal</keyword>
<sequence length="178" mass="19998">YSNLLNAEKKQLNMKSSIICCILATVLLSLCVFNADAGLRKPKKLTPELEAKFEVLTAWIAYRLNLKHAKEACVGEYGFSDELATNLVKIKVANPSDREKCYVNCLYNKLVFYKDDAINKQAMKESLYEIVGEQRLLNIVDGCLNAGGTNACDKVYKFHACASPEFDKVRSDIFLPDE</sequence>
<keyword evidence="2" id="KW-0472">Membrane</keyword>
<feature type="transmembrane region" description="Helical" evidence="2">
    <location>
        <begin position="16"/>
        <end position="35"/>
    </location>
</feature>
<dbReference type="SMR" id="A0A034WCQ0"/>
<proteinExistence type="predicted"/>
<dbReference type="Gene3D" id="1.10.238.20">
    <property type="entry name" value="Pheromone/general odorant binding protein domain"/>
    <property type="match status" value="1"/>
</dbReference>
<evidence type="ECO:0000313" key="3">
    <source>
        <dbReference type="EMBL" id="JAC51910.1"/>
    </source>
</evidence>
<dbReference type="SUPFAM" id="SSF47565">
    <property type="entry name" value="Insect pheromone/odorant-binding proteins"/>
    <property type="match status" value="1"/>
</dbReference>
<keyword evidence="2" id="KW-0812">Transmembrane</keyword>
<dbReference type="AlphaFoldDB" id="A0A034WCQ0"/>
<keyword evidence="2" id="KW-1133">Transmembrane helix</keyword>
<dbReference type="SMART" id="SM00708">
    <property type="entry name" value="PhBP"/>
    <property type="match status" value="1"/>
</dbReference>
<gene>
    <name evidence="3" type="primary">OB56A</name>
</gene>
<dbReference type="InterPro" id="IPR006170">
    <property type="entry name" value="PBP/GOBP"/>
</dbReference>
<reference evidence="3" key="1">
    <citation type="journal article" date="2014" name="BMC Genomics">
        <title>Characterizing the developmental transcriptome of the oriental fruit fly, Bactrocera dorsalis (Diptera: Tephritidae) through comparative genomic analysis with Drosophila melanogaster utilizing modENCODE datasets.</title>
        <authorList>
            <person name="Geib S.M."/>
            <person name="Calla B."/>
            <person name="Hall B."/>
            <person name="Hou S."/>
            <person name="Manoukis N.C."/>
        </authorList>
    </citation>
    <scope>NUCLEOTIDE SEQUENCE</scope>
    <source>
        <strain evidence="3">Punador</strain>
    </source>
</reference>
<dbReference type="GO" id="GO:0007608">
    <property type="term" value="P:sensory perception of smell"/>
    <property type="evidence" value="ECO:0007669"/>
    <property type="project" value="TreeGrafter"/>
</dbReference>
<feature type="non-terminal residue" evidence="3">
    <location>
        <position position="1"/>
    </location>
</feature>
<dbReference type="OrthoDB" id="7894608at2759"/>
<dbReference type="InterPro" id="IPR036728">
    <property type="entry name" value="PBP_GOBP_sf"/>
</dbReference>
<evidence type="ECO:0000256" key="2">
    <source>
        <dbReference type="SAM" id="Phobius"/>
    </source>
</evidence>
<dbReference type="GO" id="GO:0005549">
    <property type="term" value="F:odorant binding"/>
    <property type="evidence" value="ECO:0007669"/>
    <property type="project" value="InterPro"/>
</dbReference>